<evidence type="ECO:0000313" key="1">
    <source>
        <dbReference type="EMBL" id="PSN81766.1"/>
    </source>
</evidence>
<gene>
    <name evidence="1" type="ORF">B9Q01_10270</name>
</gene>
<dbReference type="EMBL" id="NEXC01000159">
    <property type="protein sequence ID" value="PSN81766.1"/>
    <property type="molecule type" value="Genomic_DNA"/>
</dbReference>
<name>A0A2R6A5T5_9ARCH</name>
<evidence type="ECO:0000313" key="2">
    <source>
        <dbReference type="Proteomes" id="UP000240880"/>
    </source>
</evidence>
<organism evidence="1 2">
    <name type="scientific">Candidatus Marsarchaeota G1 archaeon OSP_D</name>
    <dbReference type="NCBI Taxonomy" id="1978155"/>
    <lineage>
        <taxon>Archaea</taxon>
        <taxon>Candidatus Marsarchaeota</taxon>
        <taxon>Candidatus Marsarchaeota group 1</taxon>
    </lineage>
</organism>
<sequence length="69" mass="8448">YVKQKFRVYIYQILIKYINKIRGITSMIYYRIDPINFSVWREVDDTVNVKIKERVQEIIKRLAKTHKNG</sequence>
<proteinExistence type="predicted"/>
<dbReference type="AlphaFoldDB" id="A0A2R6A5T5"/>
<feature type="non-terminal residue" evidence="1">
    <location>
        <position position="1"/>
    </location>
</feature>
<comment type="caution">
    <text evidence="1">The sequence shown here is derived from an EMBL/GenBank/DDBJ whole genome shotgun (WGS) entry which is preliminary data.</text>
</comment>
<accession>A0A2R6A5T5</accession>
<protein>
    <submittedName>
        <fullName evidence="1">Uncharacterized protein</fullName>
    </submittedName>
</protein>
<dbReference type="Proteomes" id="UP000240880">
    <property type="component" value="Unassembled WGS sequence"/>
</dbReference>
<reference evidence="1 2" key="1">
    <citation type="submission" date="2017-04" db="EMBL/GenBank/DDBJ databases">
        <title>Novel microbial lineages endemic to geothermal iron-oxide mats fill important gaps in the evolutionary history of Archaea.</title>
        <authorList>
            <person name="Jay Z.J."/>
            <person name="Beam J.P."/>
            <person name="Dlakic M."/>
            <person name="Rusch D.B."/>
            <person name="Kozubal M.A."/>
            <person name="Inskeep W.P."/>
        </authorList>
    </citation>
    <scope>NUCLEOTIDE SEQUENCE [LARGE SCALE GENOMIC DNA]</scope>
    <source>
        <strain evidence="1">OSP_D</strain>
    </source>
</reference>